<dbReference type="RefSeq" id="WP_184599295.1">
    <property type="nucleotide sequence ID" value="NZ_BMUP01000004.1"/>
</dbReference>
<feature type="compositionally biased region" description="Basic and acidic residues" evidence="1">
    <location>
        <begin position="247"/>
        <end position="256"/>
    </location>
</feature>
<evidence type="ECO:0000313" key="3">
    <source>
        <dbReference type="Proteomes" id="UP000572907"/>
    </source>
</evidence>
<proteinExistence type="predicted"/>
<dbReference type="Proteomes" id="UP000572907">
    <property type="component" value="Unassembled WGS sequence"/>
</dbReference>
<protein>
    <submittedName>
        <fullName evidence="2">Uncharacterized protein</fullName>
    </submittedName>
</protein>
<gene>
    <name evidence="2" type="ORF">FHS41_007726</name>
</gene>
<name>A0A7W4ZZA6_9ACTN</name>
<feature type="compositionally biased region" description="Basic and acidic residues" evidence="1">
    <location>
        <begin position="1"/>
        <end position="16"/>
    </location>
</feature>
<feature type="region of interest" description="Disordered" evidence="1">
    <location>
        <begin position="1"/>
        <end position="38"/>
    </location>
</feature>
<feature type="region of interest" description="Disordered" evidence="1">
    <location>
        <begin position="247"/>
        <end position="269"/>
    </location>
</feature>
<organism evidence="2 3">
    <name type="scientific">Streptomyces violarus</name>
    <dbReference type="NCBI Taxonomy" id="67380"/>
    <lineage>
        <taxon>Bacteria</taxon>
        <taxon>Bacillati</taxon>
        <taxon>Actinomycetota</taxon>
        <taxon>Actinomycetes</taxon>
        <taxon>Kitasatosporales</taxon>
        <taxon>Streptomycetaceae</taxon>
        <taxon>Streptomyces</taxon>
    </lineage>
</organism>
<comment type="caution">
    <text evidence="2">The sequence shown here is derived from an EMBL/GenBank/DDBJ whole genome shotgun (WGS) entry which is preliminary data.</text>
</comment>
<keyword evidence="3" id="KW-1185">Reference proteome</keyword>
<feature type="region of interest" description="Disordered" evidence="1">
    <location>
        <begin position="90"/>
        <end position="140"/>
    </location>
</feature>
<reference evidence="2 3" key="1">
    <citation type="submission" date="2020-08" db="EMBL/GenBank/DDBJ databases">
        <title>Genomic Encyclopedia of Type Strains, Phase III (KMG-III): the genomes of soil and plant-associated and newly described type strains.</title>
        <authorList>
            <person name="Whitman W."/>
        </authorList>
    </citation>
    <scope>NUCLEOTIDE SEQUENCE [LARGE SCALE GENOMIC DNA]</scope>
    <source>
        <strain evidence="2 3">CECT 3237</strain>
    </source>
</reference>
<evidence type="ECO:0000313" key="2">
    <source>
        <dbReference type="EMBL" id="MBB3081171.1"/>
    </source>
</evidence>
<dbReference type="AlphaFoldDB" id="A0A7W4ZZA6"/>
<accession>A0A7W4ZZA6</accession>
<evidence type="ECO:0000256" key="1">
    <source>
        <dbReference type="SAM" id="MobiDB-lite"/>
    </source>
</evidence>
<dbReference type="EMBL" id="JACHXE010000012">
    <property type="protein sequence ID" value="MBB3081171.1"/>
    <property type="molecule type" value="Genomic_DNA"/>
</dbReference>
<feature type="region of interest" description="Disordered" evidence="1">
    <location>
        <begin position="198"/>
        <end position="227"/>
    </location>
</feature>
<sequence>MHRHGRSPESEADARAGHSHRPLLRPHEDSAQAARLAAGGQLTPDAAVSLQRTAGNAAFVAVQRMPQGGNGEGPAEEKPMDGLSRLRRANKRAEKRGQAAPTYGPGESPFGPYTVNKGRGAGPYITSNKKDQHPGSENLGTTYNELVQALDAEHEPMVAAAARGEELDEELLAGMSATQKRAAAMLYGVMMESEERRFPGAGKAMRSALTKQGDPYHEAEEFDEDFPMAKEKGAQYYRNVLAGKQQLSDKARKNLEDMSSSSSDGEKSS</sequence>